<evidence type="ECO:0000313" key="6">
    <source>
        <dbReference type="EMBL" id="KFM76471.1"/>
    </source>
</evidence>
<evidence type="ECO:0000256" key="3">
    <source>
        <dbReference type="ARBA" id="ARBA00022741"/>
    </source>
</evidence>
<dbReference type="PROSITE" id="PS00211">
    <property type="entry name" value="ABC_TRANSPORTER_1"/>
    <property type="match status" value="1"/>
</dbReference>
<dbReference type="GO" id="GO:0016020">
    <property type="term" value="C:membrane"/>
    <property type="evidence" value="ECO:0007669"/>
    <property type="project" value="TreeGrafter"/>
</dbReference>
<proteinExistence type="predicted"/>
<feature type="non-terminal residue" evidence="6">
    <location>
        <position position="190"/>
    </location>
</feature>
<protein>
    <submittedName>
        <fullName evidence="6">Multidrug resistance-associated protein 1</fullName>
    </submittedName>
</protein>
<dbReference type="Gene3D" id="3.40.50.300">
    <property type="entry name" value="P-loop containing nucleotide triphosphate hydrolases"/>
    <property type="match status" value="1"/>
</dbReference>
<keyword evidence="3" id="KW-0547">Nucleotide-binding</keyword>
<dbReference type="PANTHER" id="PTHR24223:SF443">
    <property type="entry name" value="MULTIDRUG-RESISTANCE LIKE PROTEIN 1, ISOFORM I"/>
    <property type="match status" value="1"/>
</dbReference>
<reference evidence="6 7" key="1">
    <citation type="submission" date="2013-11" db="EMBL/GenBank/DDBJ databases">
        <title>Genome sequencing of Stegodyphus mimosarum.</title>
        <authorList>
            <person name="Bechsgaard J."/>
        </authorList>
    </citation>
    <scope>NUCLEOTIDE SEQUENCE [LARGE SCALE GENOMIC DNA]</scope>
</reference>
<keyword evidence="4" id="KW-0067">ATP-binding</keyword>
<dbReference type="OMA" id="LYTKRKX"/>
<dbReference type="GO" id="GO:0005524">
    <property type="term" value="F:ATP binding"/>
    <property type="evidence" value="ECO:0007669"/>
    <property type="project" value="UniProtKB-KW"/>
</dbReference>
<sequence length="190" mass="21329">MIEAAKGYITIDGIDISKIGLHTLRSKLTIIPQDPVLFTGSLRSNLDPNKEYKDADVWKCLERAHLKDYIISQPQGLEFQIAEGGVNLSLGQRQLVCLARSLLKRTKILVLDEPTAAVDPETDHMIQETIRTEFQDCTVITIAHRLNTVMDYDTIIVMESGKVIEHGSPKDLMKNPNSVFYSMTRDAALM</sequence>
<dbReference type="Proteomes" id="UP000054359">
    <property type="component" value="Unassembled WGS sequence"/>
</dbReference>
<dbReference type="STRING" id="407821.A0A087UGI2"/>
<accession>A0A087UGI2</accession>
<dbReference type="CDD" id="cd03244">
    <property type="entry name" value="ABCC_MRP_domain2"/>
    <property type="match status" value="1"/>
</dbReference>
<evidence type="ECO:0000259" key="5">
    <source>
        <dbReference type="PROSITE" id="PS50893"/>
    </source>
</evidence>
<dbReference type="GO" id="GO:0012505">
    <property type="term" value="C:endomembrane system"/>
    <property type="evidence" value="ECO:0007669"/>
    <property type="project" value="UniProtKB-SubCell"/>
</dbReference>
<dbReference type="PANTHER" id="PTHR24223">
    <property type="entry name" value="ATP-BINDING CASSETTE SUB-FAMILY C"/>
    <property type="match status" value="1"/>
</dbReference>
<feature type="domain" description="ABC transporter" evidence="5">
    <location>
        <begin position="1"/>
        <end position="185"/>
    </location>
</feature>
<dbReference type="GO" id="GO:0016887">
    <property type="term" value="F:ATP hydrolysis activity"/>
    <property type="evidence" value="ECO:0007669"/>
    <property type="project" value="InterPro"/>
</dbReference>
<name>A0A087UGI2_STEMI</name>
<organism evidence="6 7">
    <name type="scientific">Stegodyphus mimosarum</name>
    <name type="common">African social velvet spider</name>
    <dbReference type="NCBI Taxonomy" id="407821"/>
    <lineage>
        <taxon>Eukaryota</taxon>
        <taxon>Metazoa</taxon>
        <taxon>Ecdysozoa</taxon>
        <taxon>Arthropoda</taxon>
        <taxon>Chelicerata</taxon>
        <taxon>Arachnida</taxon>
        <taxon>Araneae</taxon>
        <taxon>Araneomorphae</taxon>
        <taxon>Entelegynae</taxon>
        <taxon>Eresoidea</taxon>
        <taxon>Eresidae</taxon>
        <taxon>Stegodyphus</taxon>
    </lineage>
</organism>
<evidence type="ECO:0000256" key="1">
    <source>
        <dbReference type="ARBA" id="ARBA00004127"/>
    </source>
</evidence>
<dbReference type="EMBL" id="KK119706">
    <property type="protein sequence ID" value="KFM76471.1"/>
    <property type="molecule type" value="Genomic_DNA"/>
</dbReference>
<dbReference type="GO" id="GO:0042626">
    <property type="term" value="F:ATPase-coupled transmembrane transporter activity"/>
    <property type="evidence" value="ECO:0007669"/>
    <property type="project" value="TreeGrafter"/>
</dbReference>
<dbReference type="PROSITE" id="PS50893">
    <property type="entry name" value="ABC_TRANSPORTER_2"/>
    <property type="match status" value="1"/>
</dbReference>
<evidence type="ECO:0000256" key="4">
    <source>
        <dbReference type="ARBA" id="ARBA00022840"/>
    </source>
</evidence>
<dbReference type="AlphaFoldDB" id="A0A087UGI2"/>
<gene>
    <name evidence="6" type="ORF">X975_07759</name>
</gene>
<dbReference type="FunFam" id="3.40.50.300:FF:003475">
    <property type="entry name" value="Predicted protein"/>
    <property type="match status" value="1"/>
</dbReference>
<dbReference type="InterPro" id="IPR017871">
    <property type="entry name" value="ABC_transporter-like_CS"/>
</dbReference>
<evidence type="ECO:0000313" key="7">
    <source>
        <dbReference type="Proteomes" id="UP000054359"/>
    </source>
</evidence>
<comment type="subcellular location">
    <subcellularLocation>
        <location evidence="1">Endomembrane system</location>
        <topology evidence="1">Multi-pass membrane protein</topology>
    </subcellularLocation>
</comment>
<keyword evidence="2" id="KW-0677">Repeat</keyword>
<dbReference type="Pfam" id="PF00005">
    <property type="entry name" value="ABC_tran"/>
    <property type="match status" value="1"/>
</dbReference>
<dbReference type="InterPro" id="IPR027417">
    <property type="entry name" value="P-loop_NTPase"/>
</dbReference>
<evidence type="ECO:0000256" key="2">
    <source>
        <dbReference type="ARBA" id="ARBA00022737"/>
    </source>
</evidence>
<dbReference type="InterPro" id="IPR050173">
    <property type="entry name" value="ABC_transporter_C-like"/>
</dbReference>
<keyword evidence="7" id="KW-1185">Reference proteome</keyword>
<dbReference type="OrthoDB" id="6426245at2759"/>
<dbReference type="SUPFAM" id="SSF52540">
    <property type="entry name" value="P-loop containing nucleoside triphosphate hydrolases"/>
    <property type="match status" value="1"/>
</dbReference>
<dbReference type="InterPro" id="IPR003439">
    <property type="entry name" value="ABC_transporter-like_ATP-bd"/>
</dbReference>